<keyword evidence="1" id="KW-0805">Transcription regulation</keyword>
<dbReference type="Proteomes" id="UP000623795">
    <property type="component" value="Unassembled WGS sequence"/>
</dbReference>
<dbReference type="Gene3D" id="1.10.10.60">
    <property type="entry name" value="Homeodomain-like"/>
    <property type="match status" value="2"/>
</dbReference>
<accession>A0ABX1PZG4</accession>
<dbReference type="EMBL" id="WTVN01000018">
    <property type="protein sequence ID" value="NMG44590.1"/>
    <property type="molecule type" value="Genomic_DNA"/>
</dbReference>
<dbReference type="RefSeq" id="WP_169256447.1">
    <property type="nucleotide sequence ID" value="NZ_WTVN01000018.1"/>
</dbReference>
<evidence type="ECO:0000259" key="4">
    <source>
        <dbReference type="PROSITE" id="PS01124"/>
    </source>
</evidence>
<dbReference type="InterPro" id="IPR018060">
    <property type="entry name" value="HTH_AraC"/>
</dbReference>
<protein>
    <submittedName>
        <fullName evidence="5">Helix-turn-helix domain-containing protein</fullName>
    </submittedName>
</protein>
<dbReference type="PROSITE" id="PS00041">
    <property type="entry name" value="HTH_ARAC_FAMILY_1"/>
    <property type="match status" value="1"/>
</dbReference>
<keyword evidence="3" id="KW-0804">Transcription</keyword>
<gene>
    <name evidence="5" type="ORF">GPA22_12725</name>
</gene>
<feature type="domain" description="HTH araC/xylS-type" evidence="4">
    <location>
        <begin position="174"/>
        <end position="271"/>
    </location>
</feature>
<dbReference type="PANTHER" id="PTHR46796">
    <property type="entry name" value="HTH-TYPE TRANSCRIPTIONAL ACTIVATOR RHAS-RELATED"/>
    <property type="match status" value="1"/>
</dbReference>
<dbReference type="PANTHER" id="PTHR46796:SF7">
    <property type="entry name" value="ARAC FAMILY TRANSCRIPTIONAL REGULATOR"/>
    <property type="match status" value="1"/>
</dbReference>
<dbReference type="PROSITE" id="PS01124">
    <property type="entry name" value="HTH_ARAC_FAMILY_2"/>
    <property type="match status" value="1"/>
</dbReference>
<proteinExistence type="predicted"/>
<dbReference type="InterPro" id="IPR032783">
    <property type="entry name" value="AraC_lig"/>
</dbReference>
<keyword evidence="2" id="KW-0238">DNA-binding</keyword>
<keyword evidence="6" id="KW-1185">Reference proteome</keyword>
<dbReference type="SMART" id="SM00342">
    <property type="entry name" value="HTH_ARAC"/>
    <property type="match status" value="1"/>
</dbReference>
<reference evidence="5 6" key="1">
    <citation type="submission" date="2019-12" db="EMBL/GenBank/DDBJ databases">
        <title>Comparative genomics gives insights into the taxonomy of the Azoarcus-Aromatoleum group and reveals separate origins of nif in the plant-associated Azoarcus and non-plant-associated Aromatoleum sub-groups.</title>
        <authorList>
            <person name="Lafos M."/>
            <person name="Maluk M."/>
            <person name="Batista M."/>
            <person name="Junghare M."/>
            <person name="Carmona M."/>
            <person name="Faoro H."/>
            <person name="Cruz L.M."/>
            <person name="Battistoni F."/>
            <person name="De Souza E."/>
            <person name="Pedrosa F."/>
            <person name="Chen W.-M."/>
            <person name="Poole P.S."/>
            <person name="Dixon R.A."/>
            <person name="James E.K."/>
        </authorList>
    </citation>
    <scope>NUCLEOTIDE SEQUENCE [LARGE SCALE GENOMIC DNA]</scope>
    <source>
        <strain evidence="5 6">Td21</strain>
    </source>
</reference>
<dbReference type="InterPro" id="IPR009057">
    <property type="entry name" value="Homeodomain-like_sf"/>
</dbReference>
<dbReference type="Pfam" id="PF12833">
    <property type="entry name" value="HTH_18"/>
    <property type="match status" value="1"/>
</dbReference>
<sequence length="273" mass="30060">MDRLSSLLDRFALSARVFYSGTLCGVTTFEATDEAGHLHVVRRGPLQVQGADRRLIDIEEPSLLFYPRPAGHRLRTHRDTGADVVCASVEFGGGLGNPLARALPPLLVIRLADLPALASTLALLLDEAFEQRSGRQAIVDRLCEVVLVHVLRHTIEHRLMPTGLFAGLAEPRLARAIQAMHAEPARKWSLEELAARAGMSRARFAVNFRETVGQTPLDYLTDWRIGLAQTLLRKGKPVKIVAEEVGYGSTTALSRAFSTRLGASPMAWARRER</sequence>
<evidence type="ECO:0000256" key="1">
    <source>
        <dbReference type="ARBA" id="ARBA00023015"/>
    </source>
</evidence>
<comment type="caution">
    <text evidence="5">The sequence shown here is derived from an EMBL/GenBank/DDBJ whole genome shotgun (WGS) entry which is preliminary data.</text>
</comment>
<dbReference type="InterPro" id="IPR018062">
    <property type="entry name" value="HTH_AraC-typ_CS"/>
</dbReference>
<evidence type="ECO:0000256" key="3">
    <source>
        <dbReference type="ARBA" id="ARBA00023163"/>
    </source>
</evidence>
<dbReference type="Pfam" id="PF12852">
    <property type="entry name" value="Cupin_6"/>
    <property type="match status" value="1"/>
</dbReference>
<dbReference type="SUPFAM" id="SSF46689">
    <property type="entry name" value="Homeodomain-like"/>
    <property type="match status" value="2"/>
</dbReference>
<evidence type="ECO:0000313" key="5">
    <source>
        <dbReference type="EMBL" id="NMG44590.1"/>
    </source>
</evidence>
<evidence type="ECO:0000256" key="2">
    <source>
        <dbReference type="ARBA" id="ARBA00023125"/>
    </source>
</evidence>
<evidence type="ECO:0000313" key="6">
    <source>
        <dbReference type="Proteomes" id="UP000623795"/>
    </source>
</evidence>
<name>A0ABX1PZG4_9RHOO</name>
<organism evidence="5 6">
    <name type="scientific">Aromatoleum toluvorans</name>
    <dbReference type="NCBI Taxonomy" id="92002"/>
    <lineage>
        <taxon>Bacteria</taxon>
        <taxon>Pseudomonadati</taxon>
        <taxon>Pseudomonadota</taxon>
        <taxon>Betaproteobacteria</taxon>
        <taxon>Rhodocyclales</taxon>
        <taxon>Rhodocyclaceae</taxon>
        <taxon>Aromatoleum</taxon>
    </lineage>
</organism>
<dbReference type="InterPro" id="IPR050204">
    <property type="entry name" value="AraC_XylS_family_regulators"/>
</dbReference>